<accession>Q0RPI6</accession>
<dbReference type="STRING" id="326424.FRAAL1895"/>
<dbReference type="eggNOG" id="COG0071">
    <property type="taxonomic scope" value="Bacteria"/>
</dbReference>
<evidence type="ECO:0000256" key="1">
    <source>
        <dbReference type="PROSITE-ProRule" id="PRU00285"/>
    </source>
</evidence>
<dbReference type="Pfam" id="PF00011">
    <property type="entry name" value="HSP20"/>
    <property type="match status" value="1"/>
</dbReference>
<dbReference type="KEGG" id="fal:FRAAL1895"/>
<dbReference type="PROSITE" id="PS01031">
    <property type="entry name" value="SHSP"/>
    <property type="match status" value="1"/>
</dbReference>
<sequence length="257" mass="26993">MIMMEVGVMALSTRGTPDSGATLGRWDPFREIEEAWSRMGSLLGDVAGGSGRPLGVLAGAALPVDIEETDDAYVVELELPGVRREDVSIDLRDDELHVTGEIGERERTGVVRRRSRRVGRFEHRIALPGEVDIEGVSANLADGILTVTLPKARRSRPRHIEITVGDRDEIGAGSRRPAEFSEGATPTASGRVGQGGLTTGDEGVDRGQAGGQETGSDARFAGSTGREAEAPGRGAGAAGREPGTPGREAGSGGREFR</sequence>
<dbReference type="Proteomes" id="UP000000657">
    <property type="component" value="Chromosome"/>
</dbReference>
<dbReference type="HOGENOM" id="CLU_1080748_0_0_11"/>
<evidence type="ECO:0000313" key="5">
    <source>
        <dbReference type="EMBL" id="CAJ60545.1"/>
    </source>
</evidence>
<proteinExistence type="inferred from homology"/>
<name>Q0RPI6_FRAAA</name>
<dbReference type="AlphaFoldDB" id="Q0RPI6"/>
<evidence type="ECO:0000313" key="6">
    <source>
        <dbReference type="Proteomes" id="UP000000657"/>
    </source>
</evidence>
<dbReference type="Gene3D" id="2.60.40.790">
    <property type="match status" value="1"/>
</dbReference>
<feature type="domain" description="SHSP" evidence="4">
    <location>
        <begin position="55"/>
        <end position="165"/>
    </location>
</feature>
<keyword evidence="6" id="KW-1185">Reference proteome</keyword>
<dbReference type="InterPro" id="IPR031107">
    <property type="entry name" value="Small_HSP"/>
</dbReference>
<reference evidence="5 6" key="1">
    <citation type="journal article" date="2007" name="Genome Res.">
        <title>Genome characteristics of facultatively symbiotic Frankia sp. strains reflect host range and host plant biogeography.</title>
        <authorList>
            <person name="Normand P."/>
            <person name="Lapierre P."/>
            <person name="Tisa L.S."/>
            <person name="Gogarten J.P."/>
            <person name="Alloisio N."/>
            <person name="Bagnarol E."/>
            <person name="Bassi C.A."/>
            <person name="Berry A.M."/>
            <person name="Bickhart D.M."/>
            <person name="Choisne N."/>
            <person name="Couloux A."/>
            <person name="Cournoyer B."/>
            <person name="Cruveiller S."/>
            <person name="Daubin V."/>
            <person name="Demange N."/>
            <person name="Francino M.P."/>
            <person name="Goltsman E."/>
            <person name="Huang Y."/>
            <person name="Kopp O.R."/>
            <person name="Labarre L."/>
            <person name="Lapidus A."/>
            <person name="Lavire C."/>
            <person name="Marechal J."/>
            <person name="Martinez M."/>
            <person name="Mastronunzio J.E."/>
            <person name="Mullin B.C."/>
            <person name="Niemann J."/>
            <person name="Pujic P."/>
            <person name="Rawnsley T."/>
            <person name="Rouy Z."/>
            <person name="Schenowitz C."/>
            <person name="Sellstedt A."/>
            <person name="Tavares F."/>
            <person name="Tomkins J.P."/>
            <person name="Vallenet D."/>
            <person name="Valverde C."/>
            <person name="Wall L.G."/>
            <person name="Wang Y."/>
            <person name="Medigue C."/>
            <person name="Benson D.R."/>
        </authorList>
    </citation>
    <scope>NUCLEOTIDE SEQUENCE [LARGE SCALE GENOMIC DNA]</scope>
    <source>
        <strain evidence="6">DSM 45986 / CECT 9034 / ACN14a</strain>
    </source>
</reference>
<dbReference type="InterPro" id="IPR002068">
    <property type="entry name" value="A-crystallin/Hsp20_dom"/>
</dbReference>
<feature type="region of interest" description="Disordered" evidence="3">
    <location>
        <begin position="163"/>
        <end position="257"/>
    </location>
</feature>
<organism evidence="5 6">
    <name type="scientific">Frankia alni (strain DSM 45986 / CECT 9034 / ACN14a)</name>
    <dbReference type="NCBI Taxonomy" id="326424"/>
    <lineage>
        <taxon>Bacteria</taxon>
        <taxon>Bacillati</taxon>
        <taxon>Actinomycetota</taxon>
        <taxon>Actinomycetes</taxon>
        <taxon>Frankiales</taxon>
        <taxon>Frankiaceae</taxon>
        <taxon>Frankia</taxon>
    </lineage>
</organism>
<evidence type="ECO:0000256" key="2">
    <source>
        <dbReference type="RuleBase" id="RU003616"/>
    </source>
</evidence>
<dbReference type="CDD" id="cd06464">
    <property type="entry name" value="ACD_sHsps-like"/>
    <property type="match status" value="1"/>
</dbReference>
<gene>
    <name evidence="5" type="ordered locus">FRAAL1895</name>
</gene>
<dbReference type="InterPro" id="IPR008978">
    <property type="entry name" value="HSP20-like_chaperone"/>
</dbReference>
<dbReference type="EMBL" id="CT573213">
    <property type="protein sequence ID" value="CAJ60545.1"/>
    <property type="molecule type" value="Genomic_DNA"/>
</dbReference>
<dbReference type="SUPFAM" id="SSF49764">
    <property type="entry name" value="HSP20-like chaperones"/>
    <property type="match status" value="1"/>
</dbReference>
<feature type="compositionally biased region" description="Low complexity" evidence="3">
    <location>
        <begin position="238"/>
        <end position="247"/>
    </location>
</feature>
<evidence type="ECO:0000256" key="3">
    <source>
        <dbReference type="SAM" id="MobiDB-lite"/>
    </source>
</evidence>
<dbReference type="PANTHER" id="PTHR11527">
    <property type="entry name" value="HEAT-SHOCK PROTEIN 20 FAMILY MEMBER"/>
    <property type="match status" value="1"/>
</dbReference>
<evidence type="ECO:0000259" key="4">
    <source>
        <dbReference type="PROSITE" id="PS01031"/>
    </source>
</evidence>
<comment type="similarity">
    <text evidence="1 2">Belongs to the small heat shock protein (HSP20) family.</text>
</comment>
<protein>
    <submittedName>
        <fullName evidence="5">Heat shock protein 16 (16 kDa heat shock protein)</fullName>
    </submittedName>
</protein>
<keyword evidence="5" id="KW-0346">Stress response</keyword>